<sequence>MINKIKEQLVFSSGSLGTKTKNIIWPSRIITSLLVIVIGIFLLPKTAWLADVTPEKLIELTNQERLAAGLNTLTANQLLTKAAWEKAQEILRTQIFKHNINGRKFSDWIQTAGYNYSYVGENLAIDFVTSEGVIDAWNSSLLHRQNLLNSYYKEIGIAAIAGNFDGQETTVVVQIFGAPPPAVVQPRVFSQPTFSTAAINYFENSYSFAKPIPAENLLTHAIASQSLLPTSNQSITINNFTLLEKNSLTGLTYINNKLNNFFEQLNTLAWPLPNFFAIFVS</sequence>
<dbReference type="CDD" id="cd05379">
    <property type="entry name" value="CAP_bacterial"/>
    <property type="match status" value="1"/>
</dbReference>
<dbReference type="AlphaFoldDB" id="A0A2M8AF10"/>
<reference evidence="4" key="1">
    <citation type="submission" date="2017-09" db="EMBL/GenBank/DDBJ databases">
        <title>Depth-based differentiation of microbial function through sediment-hosted aquifers and enrichment of novel symbionts in the deep terrestrial subsurface.</title>
        <authorList>
            <person name="Probst A.J."/>
            <person name="Ladd B."/>
            <person name="Jarett J.K."/>
            <person name="Geller-Mcgrath D.E."/>
            <person name="Sieber C.M.K."/>
            <person name="Emerson J.B."/>
            <person name="Anantharaman K."/>
            <person name="Thomas B.C."/>
            <person name="Malmstrom R."/>
            <person name="Stieglmeier M."/>
            <person name="Klingl A."/>
            <person name="Woyke T."/>
            <person name="Ryan C.M."/>
            <person name="Banfield J.F."/>
        </authorList>
    </citation>
    <scope>NUCLEOTIDE SEQUENCE [LARGE SCALE GENOMIC DNA]</scope>
</reference>
<organism evidence="3 4">
    <name type="scientific">Candidatus Falkowbacteria bacterium CG_4_9_14_3_um_filter_38_19</name>
    <dbReference type="NCBI Taxonomy" id="1974559"/>
    <lineage>
        <taxon>Bacteria</taxon>
        <taxon>Candidatus Falkowiibacteriota</taxon>
    </lineage>
</organism>
<feature type="domain" description="SCP" evidence="2">
    <location>
        <begin position="59"/>
        <end position="176"/>
    </location>
</feature>
<gene>
    <name evidence="3" type="ORF">CO116_02710</name>
</gene>
<dbReference type="Gene3D" id="3.40.33.10">
    <property type="entry name" value="CAP"/>
    <property type="match status" value="1"/>
</dbReference>
<evidence type="ECO:0000313" key="3">
    <source>
        <dbReference type="EMBL" id="PJB16044.1"/>
    </source>
</evidence>
<dbReference type="PANTHER" id="PTHR31157">
    <property type="entry name" value="SCP DOMAIN-CONTAINING PROTEIN"/>
    <property type="match status" value="1"/>
</dbReference>
<dbReference type="Pfam" id="PF00188">
    <property type="entry name" value="CAP"/>
    <property type="match status" value="1"/>
</dbReference>
<accession>A0A2M8AF10</accession>
<dbReference type="Proteomes" id="UP000230611">
    <property type="component" value="Unassembled WGS sequence"/>
</dbReference>
<comment type="caution">
    <text evidence="3">The sequence shown here is derived from an EMBL/GenBank/DDBJ whole genome shotgun (WGS) entry which is preliminary data.</text>
</comment>
<dbReference type="PANTHER" id="PTHR31157:SF1">
    <property type="entry name" value="SCP DOMAIN-CONTAINING PROTEIN"/>
    <property type="match status" value="1"/>
</dbReference>
<keyword evidence="1" id="KW-0472">Membrane</keyword>
<protein>
    <recommendedName>
        <fullName evidence="2">SCP domain-containing protein</fullName>
    </recommendedName>
</protein>
<dbReference type="InterPro" id="IPR035940">
    <property type="entry name" value="CAP_sf"/>
</dbReference>
<evidence type="ECO:0000256" key="1">
    <source>
        <dbReference type="SAM" id="Phobius"/>
    </source>
</evidence>
<evidence type="ECO:0000259" key="2">
    <source>
        <dbReference type="Pfam" id="PF00188"/>
    </source>
</evidence>
<dbReference type="SUPFAM" id="SSF55797">
    <property type="entry name" value="PR-1-like"/>
    <property type="match status" value="1"/>
</dbReference>
<evidence type="ECO:0000313" key="4">
    <source>
        <dbReference type="Proteomes" id="UP000230611"/>
    </source>
</evidence>
<keyword evidence="1" id="KW-0812">Transmembrane</keyword>
<dbReference type="EMBL" id="PFUO01000123">
    <property type="protein sequence ID" value="PJB16044.1"/>
    <property type="molecule type" value="Genomic_DNA"/>
</dbReference>
<keyword evidence="1" id="KW-1133">Transmembrane helix</keyword>
<feature type="non-terminal residue" evidence="3">
    <location>
        <position position="281"/>
    </location>
</feature>
<feature type="transmembrane region" description="Helical" evidence="1">
    <location>
        <begin position="23"/>
        <end position="43"/>
    </location>
</feature>
<name>A0A2M8AF10_9BACT</name>
<dbReference type="InterPro" id="IPR014044">
    <property type="entry name" value="CAP_dom"/>
</dbReference>
<proteinExistence type="predicted"/>